<sequence>MISLRSASLTAQILPFGATLAGLWLDGHPDSLVIGSSDAEAYTDHLRYFGAVIGPIANRISGAALQIGGAAFSMEANEGSACLHSGASGLHARMWTVLRCSAAAVSLRCELPDGANGLPGNRRVEAHYELTDDGQLVLELTAQSDRATAINLAHHPYWNLGNADTIQNHHLMVYADTYLPVDQQILPTGEIAPVAQTAYDFQTLRAIPIDRTLDANLCLAKIRRARPEPAARLRGPSGVTLQIDTTEPGLQIYNGSSLHDVPISLHDQRVLRPFSGIALEPQGWPDAPHNRAFPSIVLRPGQTYRQKTIYRIWHELSEPATF</sequence>
<comment type="similarity">
    <text evidence="1">Belongs to the aldose epimerase family.</text>
</comment>
<keyword evidence="5" id="KW-1185">Reference proteome</keyword>
<evidence type="ECO:0000256" key="2">
    <source>
        <dbReference type="ARBA" id="ARBA00023235"/>
    </source>
</evidence>
<dbReference type="GO" id="GO:0006006">
    <property type="term" value="P:glucose metabolic process"/>
    <property type="evidence" value="ECO:0007669"/>
    <property type="project" value="TreeGrafter"/>
</dbReference>
<accession>Q164H5</accession>
<dbReference type="Gene3D" id="2.70.98.10">
    <property type="match status" value="1"/>
</dbReference>
<evidence type="ECO:0000256" key="3">
    <source>
        <dbReference type="ARBA" id="ARBA00023277"/>
    </source>
</evidence>
<dbReference type="GO" id="GO:0030246">
    <property type="term" value="F:carbohydrate binding"/>
    <property type="evidence" value="ECO:0007669"/>
    <property type="project" value="InterPro"/>
</dbReference>
<evidence type="ECO:0000313" key="4">
    <source>
        <dbReference type="EMBL" id="ABG32618.1"/>
    </source>
</evidence>
<keyword evidence="3" id="KW-0119">Carbohydrate metabolism</keyword>
<organism evidence="4 5">
    <name type="scientific">Roseobacter denitrificans (strain ATCC 33942 / OCh 114)</name>
    <name type="common">Erythrobacter sp. (strain OCh 114)</name>
    <name type="synonym">Roseobacter denitrificans</name>
    <dbReference type="NCBI Taxonomy" id="375451"/>
    <lineage>
        <taxon>Bacteria</taxon>
        <taxon>Pseudomonadati</taxon>
        <taxon>Pseudomonadota</taxon>
        <taxon>Alphaproteobacteria</taxon>
        <taxon>Rhodobacterales</taxon>
        <taxon>Roseobacteraceae</taxon>
        <taxon>Roseobacter</taxon>
    </lineage>
</organism>
<dbReference type="eggNOG" id="COG2017">
    <property type="taxonomic scope" value="Bacteria"/>
</dbReference>
<dbReference type="GO" id="GO:0004034">
    <property type="term" value="F:aldose 1-epimerase activity"/>
    <property type="evidence" value="ECO:0007669"/>
    <property type="project" value="UniProtKB-EC"/>
</dbReference>
<dbReference type="OrthoDB" id="9779408at2"/>
<dbReference type="AlphaFoldDB" id="Q164H5"/>
<evidence type="ECO:0000313" key="5">
    <source>
        <dbReference type="Proteomes" id="UP000007029"/>
    </source>
</evidence>
<dbReference type="HOGENOM" id="CLU_031753_1_0_5"/>
<dbReference type="PANTHER" id="PTHR10091:SF49">
    <property type="entry name" value="ALDOSE 1-EPIMERASE"/>
    <property type="match status" value="1"/>
</dbReference>
<dbReference type="InterPro" id="IPR011013">
    <property type="entry name" value="Gal_mutarotase_sf_dom"/>
</dbReference>
<dbReference type="InterPro" id="IPR008183">
    <property type="entry name" value="Aldose_1/G6P_1-epimerase"/>
</dbReference>
<evidence type="ECO:0000256" key="1">
    <source>
        <dbReference type="ARBA" id="ARBA00006206"/>
    </source>
</evidence>
<proteinExistence type="inferred from homology"/>
<dbReference type="PANTHER" id="PTHR10091">
    <property type="entry name" value="ALDOSE-1-EPIMERASE"/>
    <property type="match status" value="1"/>
</dbReference>
<dbReference type="EMBL" id="CP000362">
    <property type="protein sequence ID" value="ABG32618.1"/>
    <property type="molecule type" value="Genomic_DNA"/>
</dbReference>
<dbReference type="Pfam" id="PF01263">
    <property type="entry name" value="Aldose_epim"/>
    <property type="match status" value="1"/>
</dbReference>
<dbReference type="CDD" id="cd09019">
    <property type="entry name" value="galactose_mutarotase_like"/>
    <property type="match status" value="1"/>
</dbReference>
<dbReference type="InterPro" id="IPR014718">
    <property type="entry name" value="GH-type_carb-bd"/>
</dbReference>
<dbReference type="Proteomes" id="UP000007029">
    <property type="component" value="Chromosome"/>
</dbReference>
<dbReference type="KEGG" id="rde:RD1_3109"/>
<dbReference type="STRING" id="375451.RD1_3109"/>
<reference evidence="4 5" key="1">
    <citation type="journal article" date="2007" name="J. Bacteriol.">
        <title>The complete genome sequence of Roseobacter denitrificans reveals a mixotrophic rather than photosynthetic metabolism.</title>
        <authorList>
            <person name="Swingley W.D."/>
            <person name="Sadekar S."/>
            <person name="Mastrian S.D."/>
            <person name="Matthies H.J."/>
            <person name="Hao J."/>
            <person name="Ramos H."/>
            <person name="Acharya C.R."/>
            <person name="Conrad A.L."/>
            <person name="Taylor H.L."/>
            <person name="Dejesa L.C."/>
            <person name="Shah M.K."/>
            <person name="O'huallachain M.E."/>
            <person name="Lince M.T."/>
            <person name="Blankenship R.E."/>
            <person name="Beatty J.T."/>
            <person name="Touchman J.W."/>
        </authorList>
    </citation>
    <scope>NUCLEOTIDE SEQUENCE [LARGE SCALE GENOMIC DNA]</scope>
    <source>
        <strain evidence="5">ATCC 33942 / OCh 114</strain>
    </source>
</reference>
<dbReference type="InterPro" id="IPR047215">
    <property type="entry name" value="Galactose_mutarotase-like"/>
</dbReference>
<dbReference type="GO" id="GO:0033499">
    <property type="term" value="P:galactose catabolic process via UDP-galactose, Leloir pathway"/>
    <property type="evidence" value="ECO:0007669"/>
    <property type="project" value="TreeGrafter"/>
</dbReference>
<protein>
    <submittedName>
        <fullName evidence="4">Aldose 1-epimerase, putative</fullName>
        <ecNumber evidence="4">5.1.3.3</ecNumber>
    </submittedName>
</protein>
<name>Q164H5_ROSDO</name>
<dbReference type="EC" id="5.1.3.3" evidence="4"/>
<keyword evidence="2 4" id="KW-0413">Isomerase</keyword>
<dbReference type="SUPFAM" id="SSF74650">
    <property type="entry name" value="Galactose mutarotase-like"/>
    <property type="match status" value="1"/>
</dbReference>
<gene>
    <name evidence="4" type="primary">galM</name>
    <name evidence="4" type="ordered locus">RD1_3109</name>
</gene>
<dbReference type="RefSeq" id="WP_011569234.1">
    <property type="nucleotide sequence ID" value="NC_008209.1"/>
</dbReference>